<keyword evidence="18" id="KW-0808">Transferase</keyword>
<dbReference type="KEGG" id="fgi:OP10G_3014"/>
<comment type="subcellular location">
    <subcellularLocation>
        <location evidence="1 17">Cell membrane</location>
        <topology evidence="1 17">Multi-pass membrane protein</topology>
    </subcellularLocation>
</comment>
<dbReference type="PANTHER" id="PTHR30622:SF4">
    <property type="entry name" value="UNDECAPRENYL-DIPHOSPHATASE"/>
    <property type="match status" value="1"/>
</dbReference>
<dbReference type="OrthoDB" id="9808289at2"/>
<dbReference type="PANTHER" id="PTHR30622">
    <property type="entry name" value="UNDECAPRENYL-DIPHOSPHATASE"/>
    <property type="match status" value="1"/>
</dbReference>
<keyword evidence="13 17" id="KW-0961">Cell wall biogenesis/degradation</keyword>
<keyword evidence="8 17" id="KW-0133">Cell shape</keyword>
<keyword evidence="6 17" id="KW-0812">Transmembrane</keyword>
<keyword evidence="19" id="KW-1185">Reference proteome</keyword>
<evidence type="ECO:0000256" key="1">
    <source>
        <dbReference type="ARBA" id="ARBA00004651"/>
    </source>
</evidence>
<evidence type="ECO:0000256" key="4">
    <source>
        <dbReference type="ARBA" id="ARBA00021581"/>
    </source>
</evidence>
<dbReference type="EC" id="3.6.1.27" evidence="3 17"/>
<dbReference type="GO" id="GO:0005886">
    <property type="term" value="C:plasma membrane"/>
    <property type="evidence" value="ECO:0007669"/>
    <property type="project" value="UniProtKB-SubCell"/>
</dbReference>
<dbReference type="NCBIfam" id="NF001392">
    <property type="entry name" value="PRK00281.2-1"/>
    <property type="match status" value="1"/>
</dbReference>
<feature type="transmembrane region" description="Helical" evidence="17">
    <location>
        <begin position="254"/>
        <end position="275"/>
    </location>
</feature>
<accession>A0A068NSP7</accession>
<evidence type="ECO:0000256" key="10">
    <source>
        <dbReference type="ARBA" id="ARBA00022989"/>
    </source>
</evidence>
<keyword evidence="18" id="KW-0418">Kinase</keyword>
<dbReference type="GO" id="GO:0046677">
    <property type="term" value="P:response to antibiotic"/>
    <property type="evidence" value="ECO:0007669"/>
    <property type="project" value="UniProtKB-UniRule"/>
</dbReference>
<comment type="similarity">
    <text evidence="2 17">Belongs to the UppP family.</text>
</comment>
<evidence type="ECO:0000256" key="11">
    <source>
        <dbReference type="ARBA" id="ARBA00023136"/>
    </source>
</evidence>
<dbReference type="HAMAP" id="MF_01006">
    <property type="entry name" value="Undec_diphosphatase"/>
    <property type="match status" value="1"/>
</dbReference>
<dbReference type="InterPro" id="IPR003824">
    <property type="entry name" value="UppP"/>
</dbReference>
<dbReference type="STRING" id="661478.OP10G_3014"/>
<gene>
    <name evidence="17" type="primary">uppP</name>
    <name evidence="18" type="ORF">OP10G_3014</name>
</gene>
<evidence type="ECO:0000256" key="7">
    <source>
        <dbReference type="ARBA" id="ARBA00022801"/>
    </source>
</evidence>
<keyword evidence="11 17" id="KW-0472">Membrane</keyword>
<comment type="function">
    <text evidence="17">Catalyzes the dephosphorylation of undecaprenyl diphosphate (UPP). Confers resistance to bacitracin.</text>
</comment>
<dbReference type="AlphaFoldDB" id="A0A068NSP7"/>
<dbReference type="GO" id="GO:0009252">
    <property type="term" value="P:peptidoglycan biosynthetic process"/>
    <property type="evidence" value="ECO:0007669"/>
    <property type="project" value="UniProtKB-KW"/>
</dbReference>
<dbReference type="eggNOG" id="COG1968">
    <property type="taxonomic scope" value="Bacteria"/>
</dbReference>
<dbReference type="GO" id="GO:0016301">
    <property type="term" value="F:kinase activity"/>
    <property type="evidence" value="ECO:0007669"/>
    <property type="project" value="UniProtKB-KW"/>
</dbReference>
<dbReference type="NCBIfam" id="TIGR00753">
    <property type="entry name" value="undec_PP_bacA"/>
    <property type="match status" value="1"/>
</dbReference>
<feature type="transmembrane region" description="Helical" evidence="17">
    <location>
        <begin position="43"/>
        <end position="63"/>
    </location>
</feature>
<evidence type="ECO:0000256" key="2">
    <source>
        <dbReference type="ARBA" id="ARBA00010621"/>
    </source>
</evidence>
<sequence>MELIHAIILGIVQGLTEFLPISSNAHLRIVPALLGWNYPQSTLTAFTAVIQLGTVLAVLIYFAKDLKAAIGGWAGSLSDPAKRNTHEAKMGWAVFVGTLPIIVLALVFRHQIKDTFRDLRIIAVALIVMSVVMFLAEKFGKKNRNVESVDLKDGVVVGLWQVLALIPGVSRSGSTISGGLFQGFDHAAAARFSFLMAVPSVTAAGIFEAVEARHELKPILTAVIVGTVVAFIVGYASIAWLMKFLQRRGIGPFVLYRIVLGVFLLVMVSAGKLAANAGAESSKTEPAASTNVP</sequence>
<reference evidence="18 19" key="1">
    <citation type="journal article" date="2014" name="PLoS ONE">
        <title>The first complete genome sequence of the class fimbriimonadia in the phylum armatimonadetes.</title>
        <authorList>
            <person name="Hu Z.Y."/>
            <person name="Wang Y.Z."/>
            <person name="Im W.T."/>
            <person name="Wang S.Y."/>
            <person name="Zhao G.P."/>
            <person name="Zheng H.J."/>
            <person name="Quan Z.X."/>
        </authorList>
    </citation>
    <scope>NUCLEOTIDE SEQUENCE [LARGE SCALE GENOMIC DNA]</scope>
    <source>
        <strain evidence="18">Gsoil 348</strain>
    </source>
</reference>
<evidence type="ECO:0000256" key="14">
    <source>
        <dbReference type="ARBA" id="ARBA00032707"/>
    </source>
</evidence>
<dbReference type="RefSeq" id="WP_025229649.1">
    <property type="nucleotide sequence ID" value="NZ_CP007139.1"/>
</dbReference>
<evidence type="ECO:0000313" key="18">
    <source>
        <dbReference type="EMBL" id="AIE86382.1"/>
    </source>
</evidence>
<dbReference type="GO" id="GO:0050380">
    <property type="term" value="F:undecaprenyl-diphosphatase activity"/>
    <property type="evidence" value="ECO:0007669"/>
    <property type="project" value="UniProtKB-UniRule"/>
</dbReference>
<evidence type="ECO:0000313" key="19">
    <source>
        <dbReference type="Proteomes" id="UP000027982"/>
    </source>
</evidence>
<keyword evidence="7 17" id="KW-0378">Hydrolase</keyword>
<evidence type="ECO:0000256" key="8">
    <source>
        <dbReference type="ARBA" id="ARBA00022960"/>
    </source>
</evidence>
<keyword evidence="12 17" id="KW-0046">Antibiotic resistance</keyword>
<evidence type="ECO:0000256" key="6">
    <source>
        <dbReference type="ARBA" id="ARBA00022692"/>
    </source>
</evidence>
<dbReference type="GO" id="GO:0008360">
    <property type="term" value="P:regulation of cell shape"/>
    <property type="evidence" value="ECO:0007669"/>
    <property type="project" value="UniProtKB-KW"/>
</dbReference>
<dbReference type="Proteomes" id="UP000027982">
    <property type="component" value="Chromosome"/>
</dbReference>
<dbReference type="HOGENOM" id="CLU_060296_1_0_0"/>
<evidence type="ECO:0000256" key="13">
    <source>
        <dbReference type="ARBA" id="ARBA00023316"/>
    </source>
</evidence>
<dbReference type="Pfam" id="PF02673">
    <property type="entry name" value="BacA"/>
    <property type="match status" value="1"/>
</dbReference>
<name>A0A068NSP7_FIMGI</name>
<feature type="transmembrane region" description="Helical" evidence="17">
    <location>
        <begin position="120"/>
        <end position="139"/>
    </location>
</feature>
<evidence type="ECO:0000256" key="15">
    <source>
        <dbReference type="ARBA" id="ARBA00032932"/>
    </source>
</evidence>
<evidence type="ECO:0000256" key="17">
    <source>
        <dbReference type="HAMAP-Rule" id="MF_01006"/>
    </source>
</evidence>
<proteinExistence type="inferred from homology"/>
<evidence type="ECO:0000256" key="16">
    <source>
        <dbReference type="ARBA" id="ARBA00047594"/>
    </source>
</evidence>
<comment type="catalytic activity">
    <reaction evidence="16 17">
        <text>di-trans,octa-cis-undecaprenyl diphosphate + H2O = di-trans,octa-cis-undecaprenyl phosphate + phosphate + H(+)</text>
        <dbReference type="Rhea" id="RHEA:28094"/>
        <dbReference type="ChEBI" id="CHEBI:15377"/>
        <dbReference type="ChEBI" id="CHEBI:15378"/>
        <dbReference type="ChEBI" id="CHEBI:43474"/>
        <dbReference type="ChEBI" id="CHEBI:58405"/>
        <dbReference type="ChEBI" id="CHEBI:60392"/>
        <dbReference type="EC" id="3.6.1.27"/>
    </reaction>
</comment>
<dbReference type="EMBL" id="CP007139">
    <property type="protein sequence ID" value="AIE86382.1"/>
    <property type="molecule type" value="Genomic_DNA"/>
</dbReference>
<keyword evidence="10 17" id="KW-1133">Transmembrane helix</keyword>
<evidence type="ECO:0000256" key="9">
    <source>
        <dbReference type="ARBA" id="ARBA00022984"/>
    </source>
</evidence>
<evidence type="ECO:0000256" key="12">
    <source>
        <dbReference type="ARBA" id="ARBA00023251"/>
    </source>
</evidence>
<comment type="miscellaneous">
    <text evidence="17">Bacitracin is thought to be involved in the inhibition of peptidoglycan synthesis by sequestering undecaprenyl diphosphate, thereby reducing the pool of lipid carrier available.</text>
</comment>
<feature type="transmembrane region" description="Helical" evidence="17">
    <location>
        <begin position="189"/>
        <end position="207"/>
    </location>
</feature>
<protein>
    <recommendedName>
        <fullName evidence="4 17">Undecaprenyl-diphosphatase</fullName>
        <ecNumber evidence="3 17">3.6.1.27</ecNumber>
    </recommendedName>
    <alternativeName>
        <fullName evidence="15 17">Bacitracin resistance protein</fullName>
    </alternativeName>
    <alternativeName>
        <fullName evidence="14 17">Undecaprenyl pyrophosphate phosphatase</fullName>
    </alternativeName>
</protein>
<keyword evidence="5 17" id="KW-1003">Cell membrane</keyword>
<organism evidence="18 19">
    <name type="scientific">Fimbriimonas ginsengisoli Gsoil 348</name>
    <dbReference type="NCBI Taxonomy" id="661478"/>
    <lineage>
        <taxon>Bacteria</taxon>
        <taxon>Bacillati</taxon>
        <taxon>Armatimonadota</taxon>
        <taxon>Fimbriimonadia</taxon>
        <taxon>Fimbriimonadales</taxon>
        <taxon>Fimbriimonadaceae</taxon>
        <taxon>Fimbriimonas</taxon>
    </lineage>
</organism>
<evidence type="ECO:0000256" key="3">
    <source>
        <dbReference type="ARBA" id="ARBA00012374"/>
    </source>
</evidence>
<evidence type="ECO:0000256" key="5">
    <source>
        <dbReference type="ARBA" id="ARBA00022475"/>
    </source>
</evidence>
<keyword evidence="9 17" id="KW-0573">Peptidoglycan synthesis</keyword>
<dbReference type="GO" id="GO:0071555">
    <property type="term" value="P:cell wall organization"/>
    <property type="evidence" value="ECO:0007669"/>
    <property type="project" value="UniProtKB-KW"/>
</dbReference>
<feature type="transmembrane region" description="Helical" evidence="17">
    <location>
        <begin position="90"/>
        <end position="108"/>
    </location>
</feature>
<feature type="transmembrane region" description="Helical" evidence="17">
    <location>
        <begin position="219"/>
        <end position="242"/>
    </location>
</feature>